<accession>A0A6J6ARL8</accession>
<sequence>MYLCDRCGSEWRFIERLENLFKRCAEIFFNGGANYFKRLSRYLVTTLFEFGNEFLGEEAFARRNDLSEFDVGRSETFDGESKATGEVGTARYVIAGLAFASSCDPPQADCGAEIGDNRDGAFHIGQPARRCQFGKVMLGLPADGIDDFAPRHRYWIDDPWRFVRERTECEIGGTNRSIGR</sequence>
<name>A0A6J6ARL8_9ZZZZ</name>
<reference evidence="1" key="1">
    <citation type="submission" date="2020-05" db="EMBL/GenBank/DDBJ databases">
        <authorList>
            <person name="Chiriac C."/>
            <person name="Salcher M."/>
            <person name="Ghai R."/>
            <person name="Kavagutti S V."/>
        </authorList>
    </citation>
    <scope>NUCLEOTIDE SEQUENCE</scope>
</reference>
<gene>
    <name evidence="1" type="ORF">UFOPK4201_02114</name>
</gene>
<dbReference type="EMBL" id="CAEUNJ010000155">
    <property type="protein sequence ID" value="CAB4373060.1"/>
    <property type="molecule type" value="Genomic_DNA"/>
</dbReference>
<dbReference type="AlphaFoldDB" id="A0A6J6ARL8"/>
<evidence type="ECO:0000313" key="1">
    <source>
        <dbReference type="EMBL" id="CAB4373060.1"/>
    </source>
</evidence>
<protein>
    <submittedName>
        <fullName evidence="1">Unannotated protein</fullName>
    </submittedName>
</protein>
<proteinExistence type="predicted"/>
<organism evidence="1">
    <name type="scientific">freshwater metagenome</name>
    <dbReference type="NCBI Taxonomy" id="449393"/>
    <lineage>
        <taxon>unclassified sequences</taxon>
        <taxon>metagenomes</taxon>
        <taxon>ecological metagenomes</taxon>
    </lineage>
</organism>